<accession>A0A3N9WCQ6</accession>
<dbReference type="OrthoDB" id="8782691at2"/>
<proteinExistence type="predicted"/>
<keyword evidence="3" id="KW-1185">Reference proteome</keyword>
<dbReference type="EMBL" id="QGSZ01000297">
    <property type="protein sequence ID" value="RQW98428.1"/>
    <property type="molecule type" value="Genomic_DNA"/>
</dbReference>
<dbReference type="AlphaFoldDB" id="A0A3N9WCQ6"/>
<evidence type="ECO:0000313" key="3">
    <source>
        <dbReference type="Proteomes" id="UP000282312"/>
    </source>
</evidence>
<dbReference type="Pfam" id="PF07592">
    <property type="entry name" value="DDE_Tnp_ISAZ013"/>
    <property type="match status" value="1"/>
</dbReference>
<protein>
    <submittedName>
        <fullName evidence="2">ISAzo13 family transposase</fullName>
    </submittedName>
</protein>
<organism evidence="2 3">
    <name type="scientific">Micromonospora inaquosa</name>
    <dbReference type="NCBI Taxonomy" id="2203716"/>
    <lineage>
        <taxon>Bacteria</taxon>
        <taxon>Bacillati</taxon>
        <taxon>Actinomycetota</taxon>
        <taxon>Actinomycetes</taxon>
        <taxon>Micromonosporales</taxon>
        <taxon>Micromonosporaceae</taxon>
        <taxon>Micromonospora</taxon>
    </lineage>
</organism>
<dbReference type="InterPro" id="IPR011518">
    <property type="entry name" value="Transposase_36"/>
</dbReference>
<reference evidence="2 3" key="1">
    <citation type="submission" date="2018-05" db="EMBL/GenBank/DDBJ databases">
        <title>Micromonospora from Atacama Desert.</title>
        <authorList>
            <person name="Carro L."/>
            <person name="Goodfellow M."/>
            <person name="Klenk H.-P."/>
        </authorList>
    </citation>
    <scope>NUCLEOTIDE SEQUENCE [LARGE SCALE GENOMIC DNA]</scope>
    <source>
        <strain evidence="2 3">LB39</strain>
    </source>
</reference>
<name>A0A3N9WCQ6_9ACTN</name>
<comment type="caution">
    <text evidence="2">The sequence shown here is derived from an EMBL/GenBank/DDBJ whole genome shotgun (WGS) entry which is preliminary data.</text>
</comment>
<feature type="region of interest" description="Disordered" evidence="1">
    <location>
        <begin position="449"/>
        <end position="469"/>
    </location>
</feature>
<dbReference type="Proteomes" id="UP000282312">
    <property type="component" value="Unassembled WGS sequence"/>
</dbReference>
<dbReference type="NCBIfam" id="NF033519">
    <property type="entry name" value="transpos_ISAzo13"/>
    <property type="match status" value="1"/>
</dbReference>
<gene>
    <name evidence="2" type="ORF">DLJ59_27295</name>
</gene>
<evidence type="ECO:0000256" key="1">
    <source>
        <dbReference type="SAM" id="MobiDB-lite"/>
    </source>
</evidence>
<sequence>MVETRDMLAAKFEVIFPHLDERQRRLLMGAEARVLGHGGIRAVARAAGVREATVSLGVDELDGGAQPLGRVRRAGGGRRRAVEVDPELRPALLALVEPDERGDPVSPLRWTTKSTRKLAAVLTGQGHRVSADTVADLLREEGFSLQANAKTIEGKQHPDRDAQFRYINEQVKVHQATTDPVISVDTKKKELVGQFANAGQQWRPQGEPAATLTHDFPGDSLGKAVPYGIYDLAADTGWVNVGTDHDTAAFAVESIRRWWNTAGRIDYPQARRLLITADAGGSNSYRTRAWKAELAALAVQTGLEITVCHFPPGTSKWNKVEHRLFSHITLNWRGRPLTSHEVIVQSIAATTTRTGLRVHAELDTNTYDTGVRISDRQHEALPVIRHDWHPDWNYTLRPEAYEQVNSAPDPFDKPSPDRAWLHHPTLTGLPAPEWDALIATLMTLHDQQRETSLHTRRGHRPRLTAPGTGRRPILTLADRLLAAILHHRLALPQVTIAALFRVRPETINRHLREIRQLLQQAGHTIRPNPHRLATLNDLNDLATAQGITTPPEIKMAC</sequence>
<evidence type="ECO:0000313" key="2">
    <source>
        <dbReference type="EMBL" id="RQW98428.1"/>
    </source>
</evidence>